<feature type="transmembrane region" description="Helical" evidence="1">
    <location>
        <begin position="21"/>
        <end position="41"/>
    </location>
</feature>
<feature type="transmembrane region" description="Helical" evidence="1">
    <location>
        <begin position="251"/>
        <end position="273"/>
    </location>
</feature>
<dbReference type="Proteomes" id="UP001228905">
    <property type="component" value="Unassembled WGS sequence"/>
</dbReference>
<feature type="transmembrane region" description="Helical" evidence="1">
    <location>
        <begin position="61"/>
        <end position="77"/>
    </location>
</feature>
<reference evidence="2 3" key="1">
    <citation type="submission" date="2023-07" db="EMBL/GenBank/DDBJ databases">
        <title>Genomic Encyclopedia of Type Strains, Phase IV (KMG-IV): sequencing the most valuable type-strain genomes for metagenomic binning, comparative biology and taxonomic classification.</title>
        <authorList>
            <person name="Goeker M."/>
        </authorList>
    </citation>
    <scope>NUCLEOTIDE SEQUENCE [LARGE SCALE GENOMIC DNA]</scope>
    <source>
        <strain evidence="2 3">DSM 18695</strain>
    </source>
</reference>
<dbReference type="RefSeq" id="WP_307351168.1">
    <property type="nucleotide sequence ID" value="NZ_JAUSVS010000007.1"/>
</dbReference>
<evidence type="ECO:0000256" key="1">
    <source>
        <dbReference type="SAM" id="Phobius"/>
    </source>
</evidence>
<feature type="transmembrane region" description="Helical" evidence="1">
    <location>
        <begin position="219"/>
        <end position="239"/>
    </location>
</feature>
<name>A0ABU0IWD4_9CAUL</name>
<protein>
    <submittedName>
        <fullName evidence="2">Uncharacterized protein</fullName>
    </submittedName>
</protein>
<feature type="transmembrane region" description="Helical" evidence="1">
    <location>
        <begin position="162"/>
        <end position="184"/>
    </location>
</feature>
<feature type="transmembrane region" description="Helical" evidence="1">
    <location>
        <begin position="127"/>
        <end position="150"/>
    </location>
</feature>
<gene>
    <name evidence="2" type="ORF">QO010_003450</name>
</gene>
<accession>A0ABU0IWD4</accession>
<evidence type="ECO:0000313" key="3">
    <source>
        <dbReference type="Proteomes" id="UP001228905"/>
    </source>
</evidence>
<sequence>MTTFDTETRPAALGLRGWNPPLTWAGLAFLAMMIPTAWLALHDPRTFNGVNVWDKPLKFELSIAIFLLMAGWVFTRLPSGWARTGWGRYTVWTPIVASLGEMAYIAWRASRAEASHFNQSTLTAIVLYAVMGVGALALSSTALVQGIAVLRTPNTAGDNPVFRAALGWGLVLTFVLGASLGGYMSAQTSHWVGGIQSDAAGLPLFGWSTTGGDLRPPHFLGIHASQIIPVAALVIIRLFGKAAGLLTGLFVAGYIALAIAVFVQALMGLPLIAL</sequence>
<dbReference type="EMBL" id="JAUSVS010000007">
    <property type="protein sequence ID" value="MDQ0465661.1"/>
    <property type="molecule type" value="Genomic_DNA"/>
</dbReference>
<proteinExistence type="predicted"/>
<organism evidence="2 3">
    <name type="scientific">Caulobacter ginsengisoli</name>
    <dbReference type="NCBI Taxonomy" id="400775"/>
    <lineage>
        <taxon>Bacteria</taxon>
        <taxon>Pseudomonadati</taxon>
        <taxon>Pseudomonadota</taxon>
        <taxon>Alphaproteobacteria</taxon>
        <taxon>Caulobacterales</taxon>
        <taxon>Caulobacteraceae</taxon>
        <taxon>Caulobacter</taxon>
    </lineage>
</organism>
<keyword evidence="1" id="KW-0472">Membrane</keyword>
<evidence type="ECO:0000313" key="2">
    <source>
        <dbReference type="EMBL" id="MDQ0465661.1"/>
    </source>
</evidence>
<keyword evidence="1" id="KW-0812">Transmembrane</keyword>
<keyword evidence="1" id="KW-1133">Transmembrane helix</keyword>
<feature type="transmembrane region" description="Helical" evidence="1">
    <location>
        <begin position="89"/>
        <end position="107"/>
    </location>
</feature>
<keyword evidence="3" id="KW-1185">Reference proteome</keyword>
<comment type="caution">
    <text evidence="2">The sequence shown here is derived from an EMBL/GenBank/DDBJ whole genome shotgun (WGS) entry which is preliminary data.</text>
</comment>